<dbReference type="Proteomes" id="UP001642487">
    <property type="component" value="Chromosome 10"/>
</dbReference>
<evidence type="ECO:0000313" key="2">
    <source>
        <dbReference type="EMBL" id="CAK9311675.1"/>
    </source>
</evidence>
<evidence type="ECO:0000256" key="1">
    <source>
        <dbReference type="SAM" id="MobiDB-lite"/>
    </source>
</evidence>
<sequence>MASALEGMLMLASRHALWYAPPLANRLKRVEMGVRLDGCRAQGMLHEAMHTWANGYRHTWVLKTMYEDVCKMAKCGQKSMGNSPRDTYSGEQLAPHVKDA</sequence>
<evidence type="ECO:0000313" key="3">
    <source>
        <dbReference type="Proteomes" id="UP001642487"/>
    </source>
</evidence>
<protein>
    <submittedName>
        <fullName evidence="2">Uncharacterized protein</fullName>
    </submittedName>
</protein>
<feature type="region of interest" description="Disordered" evidence="1">
    <location>
        <begin position="78"/>
        <end position="100"/>
    </location>
</feature>
<keyword evidence="3" id="KW-1185">Reference proteome</keyword>
<gene>
    <name evidence="2" type="ORF">CITCOLO1_LOCUS3338</name>
</gene>
<name>A0ABP0XY82_9ROSI</name>
<accession>A0ABP0XY82</accession>
<reference evidence="2 3" key="1">
    <citation type="submission" date="2024-03" db="EMBL/GenBank/DDBJ databases">
        <authorList>
            <person name="Gkanogiannis A."/>
            <person name="Becerra Lopez-Lavalle L."/>
        </authorList>
    </citation>
    <scope>NUCLEOTIDE SEQUENCE [LARGE SCALE GENOMIC DNA]</scope>
</reference>
<dbReference type="EMBL" id="OZ021744">
    <property type="protein sequence ID" value="CAK9311675.1"/>
    <property type="molecule type" value="Genomic_DNA"/>
</dbReference>
<proteinExistence type="predicted"/>
<organism evidence="2 3">
    <name type="scientific">Citrullus colocynthis</name>
    <name type="common">colocynth</name>
    <dbReference type="NCBI Taxonomy" id="252529"/>
    <lineage>
        <taxon>Eukaryota</taxon>
        <taxon>Viridiplantae</taxon>
        <taxon>Streptophyta</taxon>
        <taxon>Embryophyta</taxon>
        <taxon>Tracheophyta</taxon>
        <taxon>Spermatophyta</taxon>
        <taxon>Magnoliopsida</taxon>
        <taxon>eudicotyledons</taxon>
        <taxon>Gunneridae</taxon>
        <taxon>Pentapetalae</taxon>
        <taxon>rosids</taxon>
        <taxon>fabids</taxon>
        <taxon>Cucurbitales</taxon>
        <taxon>Cucurbitaceae</taxon>
        <taxon>Benincaseae</taxon>
        <taxon>Citrullus</taxon>
    </lineage>
</organism>
<feature type="compositionally biased region" description="Polar residues" evidence="1">
    <location>
        <begin position="79"/>
        <end position="90"/>
    </location>
</feature>